<dbReference type="EMBL" id="HE797180">
    <property type="protein sequence ID" value="CCM05129.1"/>
    <property type="molecule type" value="Genomic_DNA"/>
</dbReference>
<dbReference type="STRING" id="599839.J4H4K1"/>
<feature type="region of interest" description="Disordered" evidence="1">
    <location>
        <begin position="1"/>
        <end position="95"/>
    </location>
</feature>
<gene>
    <name evidence="2" type="ORF">FIBRA_07337</name>
</gene>
<organism evidence="2 3">
    <name type="scientific">Fibroporia radiculosa</name>
    <dbReference type="NCBI Taxonomy" id="599839"/>
    <lineage>
        <taxon>Eukaryota</taxon>
        <taxon>Fungi</taxon>
        <taxon>Dikarya</taxon>
        <taxon>Basidiomycota</taxon>
        <taxon>Agaricomycotina</taxon>
        <taxon>Agaricomycetes</taxon>
        <taxon>Polyporales</taxon>
        <taxon>Fibroporiaceae</taxon>
        <taxon>Fibroporia</taxon>
    </lineage>
</organism>
<name>J4H4K1_9APHY</name>
<protein>
    <submittedName>
        <fullName evidence="2">Uncharacterized protein</fullName>
    </submittedName>
</protein>
<evidence type="ECO:0000313" key="2">
    <source>
        <dbReference type="EMBL" id="CCM05129.1"/>
    </source>
</evidence>
<evidence type="ECO:0000313" key="3">
    <source>
        <dbReference type="Proteomes" id="UP000006352"/>
    </source>
</evidence>
<accession>J4H4K1</accession>
<dbReference type="OrthoDB" id="2779013at2759"/>
<dbReference type="AlphaFoldDB" id="J4H4K1"/>
<keyword evidence="3" id="KW-1185">Reference proteome</keyword>
<evidence type="ECO:0000256" key="1">
    <source>
        <dbReference type="SAM" id="MobiDB-lite"/>
    </source>
</evidence>
<dbReference type="HOGENOM" id="CLU_2084877_0_0_1"/>
<proteinExistence type="predicted"/>
<feature type="compositionally biased region" description="Basic and acidic residues" evidence="1">
    <location>
        <begin position="47"/>
        <end position="93"/>
    </location>
</feature>
<dbReference type="GeneID" id="24100040"/>
<dbReference type="InParanoid" id="J4H4K1"/>
<reference evidence="2 3" key="1">
    <citation type="journal article" date="2012" name="Appl. Environ. Microbiol.">
        <title>Short-read sequencing for genomic analysis of the brown rot fungus Fibroporia radiculosa.</title>
        <authorList>
            <person name="Tang J.D."/>
            <person name="Perkins A.D."/>
            <person name="Sonstegard T.S."/>
            <person name="Schroeder S.G."/>
            <person name="Burgess S.C."/>
            <person name="Diehl S.V."/>
        </authorList>
    </citation>
    <scope>NUCLEOTIDE SEQUENCE [LARGE SCALE GENOMIC DNA]</scope>
    <source>
        <strain evidence="2 3">TFFH 294</strain>
    </source>
</reference>
<sequence>MNHLVPPQEKVSTETSWKGRLPVDHEIPPQHEPNSTNDSSHLIPPQEEMRRDATAGHAPLDKGIGRLRRELDTRTVHDDALTRDDQLRSKQMKDSVLAGAAGVTGEDVGFAENKRLV</sequence>
<dbReference type="RefSeq" id="XP_012184412.1">
    <property type="nucleotide sequence ID" value="XM_012329022.1"/>
</dbReference>
<dbReference type="Proteomes" id="UP000006352">
    <property type="component" value="Unassembled WGS sequence"/>
</dbReference>